<gene>
    <name evidence="6" type="ORF">B9J08_001230</name>
    <name evidence="7" type="ORF">CA7LBN_002874</name>
</gene>
<feature type="repeat" description="HEAT" evidence="3">
    <location>
        <begin position="456"/>
        <end position="494"/>
    </location>
</feature>
<dbReference type="InterPro" id="IPR000357">
    <property type="entry name" value="HEAT"/>
</dbReference>
<dbReference type="InterPro" id="IPR016024">
    <property type="entry name" value="ARM-type_fold"/>
</dbReference>
<accession>A0A2H1A1A9</accession>
<feature type="repeat" description="HEAT" evidence="3">
    <location>
        <begin position="417"/>
        <end position="455"/>
    </location>
</feature>
<feature type="domain" description="Phosphatase PP2A regulatory subunit A/Splicing factor 3B subunit 1-like HEAT repeat" evidence="4">
    <location>
        <begin position="372"/>
        <end position="448"/>
    </location>
</feature>
<evidence type="ECO:0000256" key="2">
    <source>
        <dbReference type="ARBA" id="ARBA00038332"/>
    </source>
</evidence>
<dbReference type="VEuPathDB" id="FungiDB:CJI97_001376"/>
<dbReference type="InterPro" id="IPR051023">
    <property type="entry name" value="PP2A_Regulatory_Subunit_A"/>
</dbReference>
<evidence type="ECO:0000313" key="7">
    <source>
        <dbReference type="EMBL" id="QWW24040.1"/>
    </source>
</evidence>
<dbReference type="OMA" id="NRVEAMQ"/>
<feature type="repeat" description="HEAT" evidence="3">
    <location>
        <begin position="299"/>
        <end position="337"/>
    </location>
</feature>
<feature type="domain" description="Phosphatase PP2A regulatory subunit A/Splicing factor 3B subunit 1-like HEAT repeat" evidence="4">
    <location>
        <begin position="299"/>
        <end position="369"/>
    </location>
</feature>
<dbReference type="FunFam" id="1.25.10.10:FF:000062">
    <property type="entry name" value="Serine/threonine-protein phosphatase 2A regulatory subunit A alpha isoform"/>
    <property type="match status" value="1"/>
</dbReference>
<feature type="repeat" description="HEAT" evidence="3">
    <location>
        <begin position="378"/>
        <end position="416"/>
    </location>
</feature>
<dbReference type="InterPro" id="IPR054573">
    <property type="entry name" value="PP2A/SF3B1-like_HEAT"/>
</dbReference>
<evidence type="ECO:0000313" key="6">
    <source>
        <dbReference type="EMBL" id="PIS56691.1"/>
    </source>
</evidence>
<dbReference type="InterPro" id="IPR011989">
    <property type="entry name" value="ARM-like"/>
</dbReference>
<reference evidence="6" key="2">
    <citation type="submission" date="2017-11" db="EMBL/GenBank/DDBJ databases">
        <title>Candida auris genome assembly and annotation.</title>
        <authorList>
            <person name="Munoz J.F."/>
            <person name="Gade L.G."/>
            <person name="Chow N.A."/>
            <person name="Litvintseva A.P."/>
            <person name="Loparev V.N."/>
            <person name="Cuomo C.A."/>
        </authorList>
    </citation>
    <scope>NUCLEOTIDE SEQUENCE</scope>
    <source>
        <strain evidence="6">B8441</strain>
    </source>
</reference>
<dbReference type="VEuPathDB" id="FungiDB:CJJ07_003450"/>
<dbReference type="PANTHER" id="PTHR10648">
    <property type="entry name" value="SERINE/THREONINE-PROTEIN PHOSPHATASE PP2A 65 KDA REGULATORY SUBUNIT"/>
    <property type="match status" value="1"/>
</dbReference>
<dbReference type="STRING" id="498019.A0A2H1A1A9"/>
<feature type="repeat" description="HEAT" evidence="3">
    <location>
        <begin position="339"/>
        <end position="377"/>
    </location>
</feature>
<dbReference type="EMBL" id="CP076751">
    <property type="protein sequence ID" value="QWW24040.1"/>
    <property type="molecule type" value="Genomic_DNA"/>
</dbReference>
<reference evidence="7" key="3">
    <citation type="submission" date="2021-06" db="EMBL/GenBank/DDBJ databases">
        <title>Candida auris outbreak in lebanese hospital.</title>
        <authorList>
            <person name="Finianos M."/>
        </authorList>
    </citation>
    <scope>NUCLEOTIDE SEQUENCE</scope>
    <source>
        <strain evidence="7">CA7LBN</strain>
    </source>
</reference>
<evidence type="ECO:0000256" key="3">
    <source>
        <dbReference type="PROSITE-ProRule" id="PRU00103"/>
    </source>
</evidence>
<dbReference type="VEuPathDB" id="FungiDB:CJI96_0003073"/>
<dbReference type="Pfam" id="PF22646">
    <property type="entry name" value="PPP2R1A-like_HEAT"/>
    <property type="match status" value="2"/>
</dbReference>
<evidence type="ECO:0000259" key="5">
    <source>
        <dbReference type="Pfam" id="PF22956"/>
    </source>
</evidence>
<organism evidence="6">
    <name type="scientific">Candidozyma auris</name>
    <name type="common">Yeast</name>
    <name type="synonym">Candida auris</name>
    <dbReference type="NCBI Taxonomy" id="498019"/>
    <lineage>
        <taxon>Eukaryota</taxon>
        <taxon>Fungi</taxon>
        <taxon>Dikarya</taxon>
        <taxon>Ascomycota</taxon>
        <taxon>Saccharomycotina</taxon>
        <taxon>Pichiomycetes</taxon>
        <taxon>Metschnikowiaceae</taxon>
        <taxon>Candidozyma</taxon>
    </lineage>
</organism>
<dbReference type="AlphaFoldDB" id="A0A2H1A1A9"/>
<reference evidence="6" key="1">
    <citation type="journal article" date="2017" name="Clin. Infect. Dis.">
        <title>Simultaneous emergence of multidrug-resistant Candida auris on 3 continents confirmed by whole-genome sequencing and epidemiological analyses.</title>
        <authorList>
            <person name="Lockhart S.R."/>
            <person name="Etienne K.A."/>
            <person name="Vallabhaneni S."/>
            <person name="Farooqi J."/>
            <person name="Chowdhary A."/>
            <person name="Govender N.P."/>
            <person name="Colombo A.L."/>
            <person name="Calvo B."/>
            <person name="Cuomo C.A."/>
            <person name="Desjardins C.A."/>
            <person name="Berkow E.L."/>
            <person name="Castanheira M."/>
            <person name="Magobo R.E."/>
            <person name="Jabeen K."/>
            <person name="Asghar R.J."/>
            <person name="Meis J.F."/>
            <person name="Jackson B."/>
            <person name="Chiller T."/>
            <person name="Litvintseva A.P."/>
        </authorList>
    </citation>
    <scope>NUCLEOTIDE SEQUENCE [LARGE SCALE GENOMIC DNA]</scope>
    <source>
        <strain evidence="6">B8441</strain>
    </source>
</reference>
<sequence>MEEFNDDFYPLALLMDELKHDDVSNRVEAMQKLDSIAIALGPERTLHELLPFLNDVAQDDEEEVFAVLAGKLGDFIPLIGGHQNAEPLIHILAILGAMEEPIVRDTAVESLNKIAPELTDDELNSLFLELIRSLSQGDWFSKKVASCGLYKSVVVRVDAQLRRELLMLYNSLVSDDSPMVRRSAAKHLPGIIDTLTEYTREHPNSNKKVDDNDLEIISKMFHHLINDAQDSVKLLSIDVLVAILEYFYFVQDRSHNSDCLVSALKLIKDDSWRVRYAAADKFSNIANNFKDSEADLLRLIDPFIGLMKDNEGEVRKAIAKQLPDFCKLLPNPELIESKIIPVVDELSQDPHENVRASLASTVTGLSSILSNQSTTDSLLPIFLTMLKDEFPDVRLNIISSLSVVNETIGIKMLSTNLLPAITELAQDTKWRVRLAIIEYIPKLATQLGVEFFNKELLPLCTSWLWDPVFAVRDAAVNNLKELTTIFGSQWAEESIVSQILSIRDEKIDEEESNNEPVNFSNFIIRITCLFAVTKLIPVLEPSVIIKKILPFIHSLIADPVPNLRFNVAKSYAVAAETLVKSGSSEAAKVIETEIIPNVNVLINDSDVDVRYYGQKSLDSIKELTA</sequence>
<protein>
    <recommendedName>
        <fullName evidence="8">Protein phosphatase PP2A regulatory subunit A</fullName>
    </recommendedName>
</protein>
<feature type="repeat" description="HEAT" evidence="3">
    <location>
        <begin position="548"/>
        <end position="585"/>
    </location>
</feature>
<dbReference type="GO" id="GO:0019888">
    <property type="term" value="F:protein phosphatase regulator activity"/>
    <property type="evidence" value="ECO:0007669"/>
    <property type="project" value="TreeGrafter"/>
</dbReference>
<dbReference type="Gene3D" id="1.25.10.10">
    <property type="entry name" value="Leucine-rich Repeat Variant"/>
    <property type="match status" value="1"/>
</dbReference>
<dbReference type="PANTHER" id="PTHR10648:SF4">
    <property type="entry name" value="PROTEIN PHOSPHATASE 2 (FORMERLY 2A), REGULATORY SUBUNIT A, BETA ISOFORM-RELATED"/>
    <property type="match status" value="1"/>
</dbReference>
<dbReference type="InterPro" id="IPR055231">
    <property type="entry name" value="2AA_helical"/>
</dbReference>
<feature type="repeat" description="HEAT" evidence="3">
    <location>
        <begin position="594"/>
        <end position="625"/>
    </location>
</feature>
<evidence type="ECO:0008006" key="8">
    <source>
        <dbReference type="Google" id="ProtNLM"/>
    </source>
</evidence>
<proteinExistence type="inferred from homology"/>
<dbReference type="Proteomes" id="UP000825438">
    <property type="component" value="Chromosome III"/>
</dbReference>
<dbReference type="GO" id="GO:0005829">
    <property type="term" value="C:cytosol"/>
    <property type="evidence" value="ECO:0007669"/>
    <property type="project" value="TreeGrafter"/>
</dbReference>
<dbReference type="VEuPathDB" id="FungiDB:B9J08_001230"/>
<feature type="repeat" description="HEAT" evidence="3">
    <location>
        <begin position="165"/>
        <end position="202"/>
    </location>
</feature>
<dbReference type="GO" id="GO:0005634">
    <property type="term" value="C:nucleus"/>
    <property type="evidence" value="ECO:0007669"/>
    <property type="project" value="TreeGrafter"/>
</dbReference>
<dbReference type="Pfam" id="PF02985">
    <property type="entry name" value="HEAT"/>
    <property type="match status" value="2"/>
</dbReference>
<evidence type="ECO:0000256" key="1">
    <source>
        <dbReference type="ARBA" id="ARBA00022737"/>
    </source>
</evidence>
<feature type="repeat" description="HEAT" evidence="3">
    <location>
        <begin position="49"/>
        <end position="86"/>
    </location>
</feature>
<dbReference type="SUPFAM" id="SSF48371">
    <property type="entry name" value="ARM repeat"/>
    <property type="match status" value="1"/>
</dbReference>
<dbReference type="EMBL" id="PEKT02000003">
    <property type="protein sequence ID" value="PIS56691.1"/>
    <property type="molecule type" value="Genomic_DNA"/>
</dbReference>
<name>A0A2H1A1A9_CANAR</name>
<keyword evidence="1" id="KW-0677">Repeat</keyword>
<dbReference type="PROSITE" id="PS50077">
    <property type="entry name" value="HEAT_REPEAT"/>
    <property type="match status" value="9"/>
</dbReference>
<dbReference type="GO" id="GO:0000159">
    <property type="term" value="C:protein phosphatase type 2A complex"/>
    <property type="evidence" value="ECO:0007669"/>
    <property type="project" value="UniProtKB-ARBA"/>
</dbReference>
<dbReference type="InterPro" id="IPR021133">
    <property type="entry name" value="HEAT_type_2"/>
</dbReference>
<evidence type="ECO:0000259" key="4">
    <source>
        <dbReference type="Pfam" id="PF22646"/>
    </source>
</evidence>
<feature type="domain" description="Phosphatase 2A Regulatory Subunit A helical" evidence="5">
    <location>
        <begin position="522"/>
        <end position="620"/>
    </location>
</feature>
<comment type="similarity">
    <text evidence="2">Belongs to the phosphatase 2A regulatory subunit A family.</text>
</comment>
<dbReference type="VEuPathDB" id="FungiDB:QG37_04239"/>
<dbReference type="VEuPathDB" id="FungiDB:CJJ09_003485"/>
<dbReference type="Pfam" id="PF22956">
    <property type="entry name" value="VPS15-like_hel"/>
    <property type="match status" value="1"/>
</dbReference>